<evidence type="ECO:0000256" key="2">
    <source>
        <dbReference type="ARBA" id="ARBA00023136"/>
    </source>
</evidence>
<evidence type="ECO:0000313" key="5">
    <source>
        <dbReference type="EMBL" id="PJE78375.1"/>
    </source>
</evidence>
<name>A0A2H9T575_9ZZZZ</name>
<dbReference type="SUPFAM" id="SSF103088">
    <property type="entry name" value="OmpA-like"/>
    <property type="match status" value="1"/>
</dbReference>
<evidence type="ECO:0000259" key="4">
    <source>
        <dbReference type="PROSITE" id="PS51123"/>
    </source>
</evidence>
<protein>
    <submittedName>
        <fullName evidence="5">Putative lipoprotein YiaD</fullName>
    </submittedName>
</protein>
<proteinExistence type="predicted"/>
<dbReference type="PROSITE" id="PS51257">
    <property type="entry name" value="PROKAR_LIPOPROTEIN"/>
    <property type="match status" value="1"/>
</dbReference>
<evidence type="ECO:0000256" key="3">
    <source>
        <dbReference type="ARBA" id="ARBA00023237"/>
    </source>
</evidence>
<keyword evidence="2" id="KW-0472">Membrane</keyword>
<comment type="caution">
    <text evidence="5">The sequence shown here is derived from an EMBL/GenBank/DDBJ whole genome shotgun (WGS) entry which is preliminary data.</text>
</comment>
<dbReference type="Pfam" id="PF00691">
    <property type="entry name" value="OmpA"/>
    <property type="match status" value="1"/>
</dbReference>
<dbReference type="PANTHER" id="PTHR30329:SF21">
    <property type="entry name" value="LIPOPROTEIN YIAD-RELATED"/>
    <property type="match status" value="1"/>
</dbReference>
<dbReference type="InterPro" id="IPR050330">
    <property type="entry name" value="Bact_OuterMem_StrucFunc"/>
</dbReference>
<organism evidence="5">
    <name type="scientific">invertebrate metagenome</name>
    <dbReference type="NCBI Taxonomy" id="1711999"/>
    <lineage>
        <taxon>unclassified sequences</taxon>
        <taxon>metagenomes</taxon>
        <taxon>organismal metagenomes</taxon>
    </lineage>
</organism>
<feature type="domain" description="OmpA-like" evidence="4">
    <location>
        <begin position="100"/>
        <end position="215"/>
    </location>
</feature>
<dbReference type="InterPro" id="IPR006665">
    <property type="entry name" value="OmpA-like"/>
</dbReference>
<dbReference type="PANTHER" id="PTHR30329">
    <property type="entry name" value="STATOR ELEMENT OF FLAGELLAR MOTOR COMPLEX"/>
    <property type="match status" value="1"/>
</dbReference>
<dbReference type="PROSITE" id="PS01068">
    <property type="entry name" value="OMPA_1"/>
    <property type="match status" value="1"/>
</dbReference>
<dbReference type="AlphaFoldDB" id="A0A2H9T575"/>
<keyword evidence="3" id="KW-0998">Cell outer membrane</keyword>
<comment type="subcellular location">
    <subcellularLocation>
        <location evidence="1">Cell outer membrane</location>
    </subcellularLocation>
</comment>
<dbReference type="EMBL" id="NSIT01000193">
    <property type="protein sequence ID" value="PJE78375.1"/>
    <property type="molecule type" value="Genomic_DNA"/>
</dbReference>
<dbReference type="InterPro" id="IPR006690">
    <property type="entry name" value="OMPA-like_CS"/>
</dbReference>
<gene>
    <name evidence="5" type="primary">yiaD_2</name>
    <name evidence="5" type="ORF">CI610_02691</name>
</gene>
<sequence length="217" mass="23439">MKPLQQTKLCLLLATSLFLTGCSSWNNGGMSRWMKCALLGGAGAGLVGAAKSATAAGLGFAGGVLIGGTLCAFADNRDEEQKLDTSPQQEMSQSEEKIVSTQPVFYKAGSILFAFDSSDISPQAKDVLNSILQLLNDEPKSILNITGYTDNTGKTDYNWKLSQRRANAVKDYFISLGVNKTRIDAEGGGIIKSHDITREGRRDNRKADLTVHRPYTL</sequence>
<dbReference type="Gene3D" id="3.30.1330.60">
    <property type="entry name" value="OmpA-like domain"/>
    <property type="match status" value="1"/>
</dbReference>
<evidence type="ECO:0000256" key="1">
    <source>
        <dbReference type="ARBA" id="ARBA00004442"/>
    </source>
</evidence>
<dbReference type="PROSITE" id="PS51123">
    <property type="entry name" value="OMPA_2"/>
    <property type="match status" value="1"/>
</dbReference>
<dbReference type="GO" id="GO:0009279">
    <property type="term" value="C:cell outer membrane"/>
    <property type="evidence" value="ECO:0007669"/>
    <property type="project" value="UniProtKB-SubCell"/>
</dbReference>
<dbReference type="PRINTS" id="PR01021">
    <property type="entry name" value="OMPADOMAIN"/>
</dbReference>
<keyword evidence="5" id="KW-0449">Lipoprotein</keyword>
<reference evidence="5" key="1">
    <citation type="journal article" date="2017" name="Appl. Environ. Microbiol.">
        <title>Molecular characterization of an Endozoicomonas-like organism causing infection in king scallop Pecten maximus L.</title>
        <authorList>
            <person name="Cano I."/>
            <person name="van Aerle R."/>
            <person name="Ross S."/>
            <person name="Verner-Jeffreys D.W."/>
            <person name="Paley R.K."/>
            <person name="Rimmer G."/>
            <person name="Ryder D."/>
            <person name="Hooper P."/>
            <person name="Stone D."/>
            <person name="Feist S.W."/>
        </authorList>
    </citation>
    <scope>NUCLEOTIDE SEQUENCE</scope>
</reference>
<dbReference type="InterPro" id="IPR006664">
    <property type="entry name" value="OMP_bac"/>
</dbReference>
<accession>A0A2H9T575</accession>
<dbReference type="CDD" id="cd07185">
    <property type="entry name" value="OmpA_C-like"/>
    <property type="match status" value="1"/>
</dbReference>
<dbReference type="InterPro" id="IPR036737">
    <property type="entry name" value="OmpA-like_sf"/>
</dbReference>